<reference evidence="2 3" key="1">
    <citation type="submission" date="2019-01" db="EMBL/GenBank/DDBJ databases">
        <title>Mucilaginibacter antarcticum sp. nov., isolated from antarctic soil.</title>
        <authorList>
            <person name="Yan Y.-Q."/>
            <person name="Du Z.-J."/>
        </authorList>
    </citation>
    <scope>NUCLEOTIDE SEQUENCE [LARGE SCALE GENOMIC DNA]</scope>
    <source>
        <strain evidence="2 3">F01003</strain>
    </source>
</reference>
<keyword evidence="1" id="KW-0812">Transmembrane</keyword>
<evidence type="ECO:0000256" key="1">
    <source>
        <dbReference type="SAM" id="Phobius"/>
    </source>
</evidence>
<dbReference type="EMBL" id="SBIW01000002">
    <property type="protein sequence ID" value="RWY55629.1"/>
    <property type="molecule type" value="Genomic_DNA"/>
</dbReference>
<keyword evidence="1" id="KW-0472">Membrane</keyword>
<protein>
    <submittedName>
        <fullName evidence="2">Uncharacterized protein</fullName>
    </submittedName>
</protein>
<keyword evidence="3" id="KW-1185">Reference proteome</keyword>
<dbReference type="RefSeq" id="WP_128532492.1">
    <property type="nucleotide sequence ID" value="NZ_SBIW01000002.1"/>
</dbReference>
<keyword evidence="1" id="KW-1133">Transmembrane helix</keyword>
<comment type="caution">
    <text evidence="2">The sequence shown here is derived from an EMBL/GenBank/DDBJ whole genome shotgun (WGS) entry which is preliminary data.</text>
</comment>
<dbReference type="Proteomes" id="UP000286701">
    <property type="component" value="Unassembled WGS sequence"/>
</dbReference>
<sequence>MENIEALVDYSAKAFFVPFGVRWLKPTAIMLIFDFTLFNYCAPFMGRNNKMIDVALAENDIAFIHKFRFLIFFSLKLQFSFPQMRYKNAQNKRVG</sequence>
<accession>A0A444MSM6</accession>
<dbReference type="AlphaFoldDB" id="A0A444MSM6"/>
<organism evidence="2 3">
    <name type="scientific">Mucilaginibacter gilvus</name>
    <dbReference type="NCBI Taxonomy" id="2305909"/>
    <lineage>
        <taxon>Bacteria</taxon>
        <taxon>Pseudomonadati</taxon>
        <taxon>Bacteroidota</taxon>
        <taxon>Sphingobacteriia</taxon>
        <taxon>Sphingobacteriales</taxon>
        <taxon>Sphingobacteriaceae</taxon>
        <taxon>Mucilaginibacter</taxon>
    </lineage>
</organism>
<evidence type="ECO:0000313" key="3">
    <source>
        <dbReference type="Proteomes" id="UP000286701"/>
    </source>
</evidence>
<gene>
    <name evidence="2" type="ORF">EPL05_04425</name>
</gene>
<name>A0A444MSM6_9SPHI</name>
<evidence type="ECO:0000313" key="2">
    <source>
        <dbReference type="EMBL" id="RWY55629.1"/>
    </source>
</evidence>
<feature type="transmembrane region" description="Helical" evidence="1">
    <location>
        <begin position="23"/>
        <end position="42"/>
    </location>
</feature>
<proteinExistence type="predicted"/>